<evidence type="ECO:0000313" key="2">
    <source>
        <dbReference type="Proteomes" id="UP000217790"/>
    </source>
</evidence>
<dbReference type="Proteomes" id="UP000217790">
    <property type="component" value="Unassembled WGS sequence"/>
</dbReference>
<sequence length="58" mass="6291">MTDTPLTTDNLSKHLLTDATGAYDAWEFHMCISASQKLLLDTILGTNIEPTTGHNSKG</sequence>
<accession>A0A2H3E0A1</accession>
<dbReference type="EMBL" id="KZ293653">
    <property type="protein sequence ID" value="PBK94767.1"/>
    <property type="molecule type" value="Genomic_DNA"/>
</dbReference>
<protein>
    <submittedName>
        <fullName evidence="1">Uncharacterized protein</fullName>
    </submittedName>
</protein>
<dbReference type="OrthoDB" id="3051833at2759"/>
<dbReference type="AlphaFoldDB" id="A0A2H3E0A1"/>
<proteinExistence type="predicted"/>
<name>A0A2H3E0A1_ARMGA</name>
<organism evidence="1 2">
    <name type="scientific">Armillaria gallica</name>
    <name type="common">Bulbous honey fungus</name>
    <name type="synonym">Armillaria bulbosa</name>
    <dbReference type="NCBI Taxonomy" id="47427"/>
    <lineage>
        <taxon>Eukaryota</taxon>
        <taxon>Fungi</taxon>
        <taxon>Dikarya</taxon>
        <taxon>Basidiomycota</taxon>
        <taxon>Agaricomycotina</taxon>
        <taxon>Agaricomycetes</taxon>
        <taxon>Agaricomycetidae</taxon>
        <taxon>Agaricales</taxon>
        <taxon>Marasmiineae</taxon>
        <taxon>Physalacriaceae</taxon>
        <taxon>Armillaria</taxon>
    </lineage>
</organism>
<evidence type="ECO:0000313" key="1">
    <source>
        <dbReference type="EMBL" id="PBK94767.1"/>
    </source>
</evidence>
<dbReference type="InParanoid" id="A0A2H3E0A1"/>
<keyword evidence="2" id="KW-1185">Reference proteome</keyword>
<reference evidence="2" key="1">
    <citation type="journal article" date="2017" name="Nat. Ecol. Evol.">
        <title>Genome expansion and lineage-specific genetic innovations in the forest pathogenic fungi Armillaria.</title>
        <authorList>
            <person name="Sipos G."/>
            <person name="Prasanna A.N."/>
            <person name="Walter M.C."/>
            <person name="O'Connor E."/>
            <person name="Balint B."/>
            <person name="Krizsan K."/>
            <person name="Kiss B."/>
            <person name="Hess J."/>
            <person name="Varga T."/>
            <person name="Slot J."/>
            <person name="Riley R."/>
            <person name="Boka B."/>
            <person name="Rigling D."/>
            <person name="Barry K."/>
            <person name="Lee J."/>
            <person name="Mihaltcheva S."/>
            <person name="LaButti K."/>
            <person name="Lipzen A."/>
            <person name="Waldron R."/>
            <person name="Moloney N.M."/>
            <person name="Sperisen C."/>
            <person name="Kredics L."/>
            <person name="Vagvoelgyi C."/>
            <person name="Patrignani A."/>
            <person name="Fitzpatrick D."/>
            <person name="Nagy I."/>
            <person name="Doyle S."/>
            <person name="Anderson J.B."/>
            <person name="Grigoriev I.V."/>
            <person name="Gueldener U."/>
            <person name="Muensterkoetter M."/>
            <person name="Nagy L.G."/>
        </authorList>
    </citation>
    <scope>NUCLEOTIDE SEQUENCE [LARGE SCALE GENOMIC DNA]</scope>
    <source>
        <strain evidence="2">Ar21-2</strain>
    </source>
</reference>
<gene>
    <name evidence="1" type="ORF">ARMGADRAFT_1011671</name>
</gene>